<dbReference type="RefSeq" id="WP_172586550.1">
    <property type="nucleotide sequence ID" value="NZ_BLAN01000136.1"/>
</dbReference>
<dbReference type="GO" id="GO:0046872">
    <property type="term" value="F:metal ion binding"/>
    <property type="evidence" value="ECO:0007669"/>
    <property type="project" value="UniProtKB-KW"/>
</dbReference>
<dbReference type="InterPro" id="IPR002495">
    <property type="entry name" value="Glyco_trans_8"/>
</dbReference>
<protein>
    <recommendedName>
        <fullName evidence="4">Glycosyltransferase 2-like domain-containing protein</fullName>
    </recommendedName>
</protein>
<gene>
    <name evidence="5" type="ORF">SY111_20590</name>
</gene>
<keyword evidence="2" id="KW-0808">Transferase</keyword>
<dbReference type="SUPFAM" id="SSF53448">
    <property type="entry name" value="Nucleotide-diphospho-sugar transferases"/>
    <property type="match status" value="2"/>
</dbReference>
<dbReference type="Gene3D" id="3.90.550.10">
    <property type="entry name" value="Spore Coat Polysaccharide Biosynthesis Protein SpsA, Chain A"/>
    <property type="match status" value="2"/>
</dbReference>
<name>A0A6F9XW89_9LACO</name>
<dbReference type="CDD" id="cd04194">
    <property type="entry name" value="GT8_A4GalT_like"/>
    <property type="match status" value="1"/>
</dbReference>
<dbReference type="GO" id="GO:0016757">
    <property type="term" value="F:glycosyltransferase activity"/>
    <property type="evidence" value="ECO:0007669"/>
    <property type="project" value="UniProtKB-KW"/>
</dbReference>
<dbReference type="InterPro" id="IPR029044">
    <property type="entry name" value="Nucleotide-diphossugar_trans"/>
</dbReference>
<evidence type="ECO:0000313" key="5">
    <source>
        <dbReference type="EMBL" id="GET09435.1"/>
    </source>
</evidence>
<dbReference type="PANTHER" id="PTHR13778:SF47">
    <property type="entry name" value="LIPOPOLYSACCHARIDE 1,3-GALACTOSYLTRANSFERASE"/>
    <property type="match status" value="1"/>
</dbReference>
<dbReference type="Pfam" id="PF01501">
    <property type="entry name" value="Glyco_transf_8"/>
    <property type="match status" value="1"/>
</dbReference>
<evidence type="ECO:0000256" key="3">
    <source>
        <dbReference type="ARBA" id="ARBA00022723"/>
    </source>
</evidence>
<dbReference type="Proteomes" id="UP000494178">
    <property type="component" value="Unassembled WGS sequence"/>
</dbReference>
<evidence type="ECO:0000256" key="1">
    <source>
        <dbReference type="ARBA" id="ARBA00022676"/>
    </source>
</evidence>
<evidence type="ECO:0000259" key="4">
    <source>
        <dbReference type="Pfam" id="PF00535"/>
    </source>
</evidence>
<keyword evidence="3" id="KW-0479">Metal-binding</keyword>
<dbReference type="Pfam" id="PF00535">
    <property type="entry name" value="Glycos_transf_2"/>
    <property type="match status" value="1"/>
</dbReference>
<dbReference type="InterPro" id="IPR001173">
    <property type="entry name" value="Glyco_trans_2-like"/>
</dbReference>
<comment type="caution">
    <text evidence="5">The sequence shown here is derived from an EMBL/GenBank/DDBJ whole genome shotgun (WGS) entry which is preliminary data.</text>
</comment>
<dbReference type="PANTHER" id="PTHR13778">
    <property type="entry name" value="GLYCOSYLTRANSFERASE 8 DOMAIN-CONTAINING PROTEIN"/>
    <property type="match status" value="1"/>
</dbReference>
<dbReference type="CDD" id="cd00761">
    <property type="entry name" value="Glyco_tranf_GTA_type"/>
    <property type="match status" value="1"/>
</dbReference>
<accession>A0A6F9XW89</accession>
<sequence length="691" mass="80038">MEKELISVLIPVLEENNLLLSCLQTIFEQDYPNIEIIISTKHEKINLGNFANDSRIRVIYTSEDDLAMMRSKAVEQAKGEFIVFLDPRGGLVGQDALTRMFYFIEEKNLDVFISNLTEFANNIFRIETGKNDILEEINPINYYFYLKRFRELCLLEGKLIRKSFAKLIDYGQSEQKMIEQLVKLKANVAWYYGNTFFWRKERGELPRYNLAETELYPPVLPKQAISEEQIPNEINILLCVDDNYCSKSYALLYSLNQTTLNKINVYLVYRELNTYNLTMMLKIAAQLDMLRIVPVKIDDYHYNQLKLFSLHNSKLPLSAYYRILATKLLPQVDRIIYLDIDMLVTADLTNLWQTPLGNNIIGACCDLPLTEQENSWSYQFLGSKGNKYFNSGMLVMNLAIMREVNFFEKITNFIQKAANAFVLDDQDALNYFLQDSVEIVDSKYNTILGYTNNITSEPVIVHYCGYDGLKPWELNPHVDSKMKVKYLNCHRTNTRDLLYKIANFPKVSIVIMGGLKEKRKLESLLFQAYPNFEIIILGDNAFSSEDFADIKYSSIESLAELVNAQGEYFFFLDGKDYLTKYDSLLNIMTVAINNHIDLLLTQSMELVEKEGLFYIKKESKQLIPIEEPSLTAFNDKHGNDGGASSGILCSKKDFVKFLNENELGIEKILQGLYERVLNKYYLEEIVWVKVE</sequence>
<feature type="domain" description="Glycosyltransferase 2-like" evidence="4">
    <location>
        <begin position="7"/>
        <end position="143"/>
    </location>
</feature>
<reference evidence="5" key="1">
    <citation type="submission" date="2019-10" db="EMBL/GenBank/DDBJ databases">
        <title>Lactobacillus agilis SY111 Whole Genome Sequencing Project.</title>
        <authorList>
            <person name="Suzuki S."/>
            <person name="Endo A."/>
            <person name="Maeno S."/>
            <person name="Shiwa Y."/>
            <person name="Matsutani M."/>
            <person name="Kajikawa A."/>
        </authorList>
    </citation>
    <scope>NUCLEOTIDE SEQUENCE</scope>
    <source>
        <strain evidence="5">SY111</strain>
    </source>
</reference>
<organism evidence="5">
    <name type="scientific">Ligilactobacillus agilis</name>
    <dbReference type="NCBI Taxonomy" id="1601"/>
    <lineage>
        <taxon>Bacteria</taxon>
        <taxon>Bacillati</taxon>
        <taxon>Bacillota</taxon>
        <taxon>Bacilli</taxon>
        <taxon>Lactobacillales</taxon>
        <taxon>Lactobacillaceae</taxon>
        <taxon>Ligilactobacillus</taxon>
    </lineage>
</organism>
<dbReference type="EMBL" id="BLAN01000136">
    <property type="protein sequence ID" value="GET09435.1"/>
    <property type="molecule type" value="Genomic_DNA"/>
</dbReference>
<keyword evidence="1" id="KW-0328">Glycosyltransferase</keyword>
<dbReference type="AlphaFoldDB" id="A0A6F9XW89"/>
<evidence type="ECO:0000256" key="2">
    <source>
        <dbReference type="ARBA" id="ARBA00022679"/>
    </source>
</evidence>
<dbReference type="InterPro" id="IPR050748">
    <property type="entry name" value="Glycosyltrans_8_dom-fam"/>
</dbReference>
<proteinExistence type="predicted"/>